<keyword evidence="2" id="KW-0472">Membrane</keyword>
<gene>
    <name evidence="3" type="ORF">HNR60_004657</name>
</gene>
<feature type="transmembrane region" description="Helical" evidence="2">
    <location>
        <begin position="33"/>
        <end position="52"/>
    </location>
</feature>
<accession>A0A7W7Z8K2</accession>
<feature type="transmembrane region" description="Helical" evidence="2">
    <location>
        <begin position="7"/>
        <end position="27"/>
    </location>
</feature>
<dbReference type="Proteomes" id="UP000542353">
    <property type="component" value="Unassembled WGS sequence"/>
</dbReference>
<evidence type="ECO:0000313" key="3">
    <source>
        <dbReference type="EMBL" id="MBB5049873.1"/>
    </source>
</evidence>
<sequence>MSLRGEILTLSFGYALLGTLLLLLALLRARLPWGVKVAAIVVTSAFYAVVYLRSEGLLGWSAYAKLPPRFQLLWARSVEPNAALNEPGAIHLWVEELDADNLPSGVPRAYRLPYSAKIARKAESARVEIARGHPQRGRAEQFGSGDAPPAPDNAVVAAHGEEAGGDASRGGFLDSAFLGGDSQSVAFAPLPVAKLPAKDDPRGD</sequence>
<feature type="region of interest" description="Disordered" evidence="1">
    <location>
        <begin position="131"/>
        <end position="174"/>
    </location>
</feature>
<evidence type="ECO:0000313" key="4">
    <source>
        <dbReference type="Proteomes" id="UP000542353"/>
    </source>
</evidence>
<name>A0A7W7Z8K2_9BRAD</name>
<protein>
    <submittedName>
        <fullName evidence="3">Uncharacterized protein</fullName>
    </submittedName>
</protein>
<proteinExistence type="predicted"/>
<evidence type="ECO:0000256" key="1">
    <source>
        <dbReference type="SAM" id="MobiDB-lite"/>
    </source>
</evidence>
<evidence type="ECO:0000256" key="2">
    <source>
        <dbReference type="SAM" id="Phobius"/>
    </source>
</evidence>
<organism evidence="3 4">
    <name type="scientific">Rhodopseudomonas rhenobacensis</name>
    <dbReference type="NCBI Taxonomy" id="87461"/>
    <lineage>
        <taxon>Bacteria</taxon>
        <taxon>Pseudomonadati</taxon>
        <taxon>Pseudomonadota</taxon>
        <taxon>Alphaproteobacteria</taxon>
        <taxon>Hyphomicrobiales</taxon>
        <taxon>Nitrobacteraceae</taxon>
        <taxon>Rhodopseudomonas</taxon>
    </lineage>
</organism>
<keyword evidence="2" id="KW-1133">Transmembrane helix</keyword>
<dbReference type="AlphaFoldDB" id="A0A7W7Z8K2"/>
<keyword evidence="4" id="KW-1185">Reference proteome</keyword>
<dbReference type="EMBL" id="JACHIH010000050">
    <property type="protein sequence ID" value="MBB5049873.1"/>
    <property type="molecule type" value="Genomic_DNA"/>
</dbReference>
<reference evidence="3 4" key="1">
    <citation type="submission" date="2020-08" db="EMBL/GenBank/DDBJ databases">
        <title>Genomic Encyclopedia of Type Strains, Phase IV (KMG-IV): sequencing the most valuable type-strain genomes for metagenomic binning, comparative biology and taxonomic classification.</title>
        <authorList>
            <person name="Goeker M."/>
        </authorList>
    </citation>
    <scope>NUCLEOTIDE SEQUENCE [LARGE SCALE GENOMIC DNA]</scope>
    <source>
        <strain evidence="3 4">DSM 12706</strain>
    </source>
</reference>
<dbReference type="RefSeq" id="WP_184262586.1">
    <property type="nucleotide sequence ID" value="NZ_JACHIH010000050.1"/>
</dbReference>
<keyword evidence="2" id="KW-0812">Transmembrane</keyword>
<comment type="caution">
    <text evidence="3">The sequence shown here is derived from an EMBL/GenBank/DDBJ whole genome shotgun (WGS) entry which is preliminary data.</text>
</comment>